<keyword evidence="3" id="KW-1185">Reference proteome</keyword>
<feature type="compositionally biased region" description="Gly residues" evidence="1">
    <location>
        <begin position="140"/>
        <end position="152"/>
    </location>
</feature>
<protein>
    <submittedName>
        <fullName evidence="2">Uncharacterized protein</fullName>
    </submittedName>
</protein>
<accession>A0AB34HNT8</accession>
<dbReference type="EMBL" id="JAIQCJ010000828">
    <property type="protein sequence ID" value="KAJ8794537.1"/>
    <property type="molecule type" value="Genomic_DNA"/>
</dbReference>
<name>A0AB34HNT8_ESCRO</name>
<gene>
    <name evidence="2" type="ORF">J1605_018990</name>
</gene>
<evidence type="ECO:0000313" key="3">
    <source>
        <dbReference type="Proteomes" id="UP001159641"/>
    </source>
</evidence>
<dbReference type="AlphaFoldDB" id="A0AB34HNT8"/>
<comment type="caution">
    <text evidence="2">The sequence shown here is derived from an EMBL/GenBank/DDBJ whole genome shotgun (WGS) entry which is preliminary data.</text>
</comment>
<sequence length="162" mass="16992">MRIRPPVAGPKGDSTSCPPALPPRRRNNSSPGGGAGRGRGRSCRRERWGHPSRRRLCHAPLTGRAGVFVTRRRRLRTQREGKQASEGLGLPQPRDPRPTTPSRRARARSSPGLGLPGAGSNPRAHPSRPSDSVPSAAGPGLAGAAGGAGMLGGCSRAQRRGW</sequence>
<feature type="region of interest" description="Disordered" evidence="1">
    <location>
        <begin position="1"/>
        <end position="162"/>
    </location>
</feature>
<evidence type="ECO:0000313" key="2">
    <source>
        <dbReference type="EMBL" id="KAJ8794537.1"/>
    </source>
</evidence>
<reference evidence="2 3" key="1">
    <citation type="submission" date="2022-11" db="EMBL/GenBank/DDBJ databases">
        <title>Whole genome sequence of Eschrichtius robustus ER-17-0199.</title>
        <authorList>
            <person name="Bruniche-Olsen A."/>
            <person name="Black A.N."/>
            <person name="Fields C.J."/>
            <person name="Walden K."/>
            <person name="Dewoody J.A."/>
        </authorList>
    </citation>
    <scope>NUCLEOTIDE SEQUENCE [LARGE SCALE GENOMIC DNA]</scope>
    <source>
        <strain evidence="2">ER-17-0199</strain>
        <tissue evidence="2">Blubber</tissue>
    </source>
</reference>
<evidence type="ECO:0000256" key="1">
    <source>
        <dbReference type="SAM" id="MobiDB-lite"/>
    </source>
</evidence>
<organism evidence="2 3">
    <name type="scientific">Eschrichtius robustus</name>
    <name type="common">California gray whale</name>
    <name type="synonym">Eschrichtius gibbosus</name>
    <dbReference type="NCBI Taxonomy" id="9764"/>
    <lineage>
        <taxon>Eukaryota</taxon>
        <taxon>Metazoa</taxon>
        <taxon>Chordata</taxon>
        <taxon>Craniata</taxon>
        <taxon>Vertebrata</taxon>
        <taxon>Euteleostomi</taxon>
        <taxon>Mammalia</taxon>
        <taxon>Eutheria</taxon>
        <taxon>Laurasiatheria</taxon>
        <taxon>Artiodactyla</taxon>
        <taxon>Whippomorpha</taxon>
        <taxon>Cetacea</taxon>
        <taxon>Mysticeti</taxon>
        <taxon>Eschrichtiidae</taxon>
        <taxon>Eschrichtius</taxon>
    </lineage>
</organism>
<proteinExistence type="predicted"/>
<dbReference type="Proteomes" id="UP001159641">
    <property type="component" value="Unassembled WGS sequence"/>
</dbReference>